<evidence type="ECO:0000313" key="1">
    <source>
        <dbReference type="EMBL" id="WAJ28044.1"/>
    </source>
</evidence>
<organism evidence="1 2">
    <name type="scientific">Antarcticirhabdus aurantiaca</name>
    <dbReference type="NCBI Taxonomy" id="2606717"/>
    <lineage>
        <taxon>Bacteria</taxon>
        <taxon>Pseudomonadati</taxon>
        <taxon>Pseudomonadota</taxon>
        <taxon>Alphaproteobacteria</taxon>
        <taxon>Hyphomicrobiales</taxon>
        <taxon>Aurantimonadaceae</taxon>
        <taxon>Antarcticirhabdus</taxon>
    </lineage>
</organism>
<dbReference type="Proteomes" id="UP001163223">
    <property type="component" value="Chromosome"/>
</dbReference>
<dbReference type="EMBL" id="CP113520">
    <property type="protein sequence ID" value="WAJ28044.1"/>
    <property type="molecule type" value="Genomic_DNA"/>
</dbReference>
<keyword evidence="2" id="KW-1185">Reference proteome</keyword>
<proteinExistence type="predicted"/>
<evidence type="ECO:0000313" key="2">
    <source>
        <dbReference type="Proteomes" id="UP001163223"/>
    </source>
</evidence>
<reference evidence="1" key="1">
    <citation type="submission" date="2022-11" db="EMBL/GenBank/DDBJ databases">
        <title>beta-Carotene-producing bacterium, Jeongeuplla avenae sp. nov., alleviates the salt stress of Arabidopsis seedlings.</title>
        <authorList>
            <person name="Jiang L."/>
            <person name="Lee J."/>
        </authorList>
    </citation>
    <scope>NUCLEOTIDE SEQUENCE</scope>
    <source>
        <strain evidence="1">DY_R2A_6</strain>
    </source>
</reference>
<name>A0ACD4NMJ7_9HYPH</name>
<protein>
    <submittedName>
        <fullName evidence="1">DUF1269 domain-containing protein</fullName>
    </submittedName>
</protein>
<sequence length="185" mass="19093">MTELVVVAFDDPGEADRALTELTRLQKEYLVDLEDAVVAIRDEGGKVRLKQSVDLIGAGAASGGLWGAMWGSVVGLLFLNPLLGLATGAALGAGAGALSGKLADFGINDDFIRSLGETLQPNSSALFVLLRKVQPDKVLSEVSRFKGKVIRSSLSPDQEKRLQEALSGANVAMPGSAASGTAAAA</sequence>
<accession>A0ACD4NMJ7</accession>
<gene>
    <name evidence="1" type="ORF">OXU80_24990</name>
</gene>